<dbReference type="CDD" id="cd09999">
    <property type="entry name" value="Arginase-like_1"/>
    <property type="match status" value="1"/>
</dbReference>
<keyword evidence="3" id="KW-0464">Manganese</keyword>
<reference evidence="5" key="2">
    <citation type="journal article" date="2007" name="Science">
        <title>Draft genome sequence of the sexually transmitted pathogen Trichomonas vaginalis.</title>
        <authorList>
            <person name="Carlton J.M."/>
            <person name="Hirt R.P."/>
            <person name="Silva J.C."/>
            <person name="Delcher A.L."/>
            <person name="Schatz M."/>
            <person name="Zhao Q."/>
            <person name="Wortman J.R."/>
            <person name="Bidwell S.L."/>
            <person name="Alsmark U.C.M."/>
            <person name="Besteiro S."/>
            <person name="Sicheritz-Ponten T."/>
            <person name="Noel C.J."/>
            <person name="Dacks J.B."/>
            <person name="Foster P.G."/>
            <person name="Simillion C."/>
            <person name="Van de Peer Y."/>
            <person name="Miranda-Saavedra D."/>
            <person name="Barton G.J."/>
            <person name="Westrop G.D."/>
            <person name="Mueller S."/>
            <person name="Dessi D."/>
            <person name="Fiori P.L."/>
            <person name="Ren Q."/>
            <person name="Paulsen I."/>
            <person name="Zhang H."/>
            <person name="Bastida-Corcuera F.D."/>
            <person name="Simoes-Barbosa A."/>
            <person name="Brown M.T."/>
            <person name="Hayes R.D."/>
            <person name="Mukherjee M."/>
            <person name="Okumura C.Y."/>
            <person name="Schneider R."/>
            <person name="Smith A.J."/>
            <person name="Vanacova S."/>
            <person name="Villalvazo M."/>
            <person name="Haas B.J."/>
            <person name="Pertea M."/>
            <person name="Feldblyum T.V."/>
            <person name="Utterback T.R."/>
            <person name="Shu C.L."/>
            <person name="Osoegawa K."/>
            <person name="de Jong P.J."/>
            <person name="Hrdy I."/>
            <person name="Horvathova L."/>
            <person name="Zubacova Z."/>
            <person name="Dolezal P."/>
            <person name="Malik S.B."/>
            <person name="Logsdon J.M. Jr."/>
            <person name="Henze K."/>
            <person name="Gupta A."/>
            <person name="Wang C.C."/>
            <person name="Dunne R.L."/>
            <person name="Upcroft J.A."/>
            <person name="Upcroft P."/>
            <person name="White O."/>
            <person name="Salzberg S.L."/>
            <person name="Tang P."/>
            <person name="Chiu C.-H."/>
            <person name="Lee Y.-S."/>
            <person name="Embley T.M."/>
            <person name="Coombs G.H."/>
            <person name="Mottram J.C."/>
            <person name="Tachezy J."/>
            <person name="Fraser-Liggett C.M."/>
            <person name="Johnson P.J."/>
        </authorList>
    </citation>
    <scope>NUCLEOTIDE SEQUENCE [LARGE SCALE GENOMIC DNA]</scope>
    <source>
        <strain evidence="5">G3</strain>
    </source>
</reference>
<keyword evidence="2" id="KW-0378">Hydrolase</keyword>
<evidence type="ECO:0000313" key="6">
    <source>
        <dbReference type="Proteomes" id="UP000001542"/>
    </source>
</evidence>
<protein>
    <submittedName>
        <fullName evidence="5">Arginase family protein</fullName>
    </submittedName>
</protein>
<organism evidence="5 6">
    <name type="scientific">Trichomonas vaginalis (strain ATCC PRA-98 / G3)</name>
    <dbReference type="NCBI Taxonomy" id="412133"/>
    <lineage>
        <taxon>Eukaryota</taxon>
        <taxon>Metamonada</taxon>
        <taxon>Parabasalia</taxon>
        <taxon>Trichomonadida</taxon>
        <taxon>Trichomonadidae</taxon>
        <taxon>Trichomonas</taxon>
    </lineage>
</organism>
<evidence type="ECO:0000256" key="3">
    <source>
        <dbReference type="ARBA" id="ARBA00023211"/>
    </source>
</evidence>
<reference evidence="5" key="1">
    <citation type="submission" date="2006-10" db="EMBL/GenBank/DDBJ databases">
        <authorList>
            <person name="Amadeo P."/>
            <person name="Zhao Q."/>
            <person name="Wortman J."/>
            <person name="Fraser-Liggett C."/>
            <person name="Carlton J."/>
        </authorList>
    </citation>
    <scope>NUCLEOTIDE SEQUENCE</scope>
    <source>
        <strain evidence="5">G3</strain>
    </source>
</reference>
<dbReference type="InterPro" id="IPR023696">
    <property type="entry name" value="Ureohydrolase_dom_sf"/>
</dbReference>
<proteinExistence type="inferred from homology"/>
<dbReference type="eggNOG" id="ENOG502RZFP">
    <property type="taxonomic scope" value="Eukaryota"/>
</dbReference>
<dbReference type="FunFam" id="3.40.800.10:FF:000023">
    <property type="entry name" value="Arginase family protein"/>
    <property type="match status" value="1"/>
</dbReference>
<dbReference type="Gene3D" id="3.40.800.10">
    <property type="entry name" value="Ureohydrolase domain"/>
    <property type="match status" value="1"/>
</dbReference>
<dbReference type="EMBL" id="DS113722">
    <property type="protein sequence ID" value="EAX97278.1"/>
    <property type="molecule type" value="Genomic_DNA"/>
</dbReference>
<dbReference type="GO" id="GO:0005737">
    <property type="term" value="C:cytoplasm"/>
    <property type="evidence" value="ECO:0000318"/>
    <property type="project" value="GO_Central"/>
</dbReference>
<evidence type="ECO:0000313" key="5">
    <source>
        <dbReference type="EMBL" id="EAX97278.1"/>
    </source>
</evidence>
<dbReference type="SUPFAM" id="SSF52768">
    <property type="entry name" value="Arginase/deacetylase"/>
    <property type="match status" value="1"/>
</dbReference>
<sequence>MSETLRLLFPQWQGANSILLRTLAPDLKEPGFGYTLGSRMINLLVPDPNTKTATVPISMDESPEAIKTENGIFAYQEIKKNIQLALDILNKEHPKKVVTIGGECSVSLAPFAYMAGQHKDDTALIWVDAHPDINLPGNEYDGFHAMICAHAMGLGDEGILKLLPGTVSPKNTLMVGLRQFTDPAEKLRKELGIPYVSCDSANKSPDEVINWIKQSGKTKILVHLDLDALEPKDLWVALGNDPNGLHPSSVAKLLNAISKEFDLVALTIAEPFPREQMKFRSFLEELPLK</sequence>
<keyword evidence="1" id="KW-0479">Metal-binding</keyword>
<dbReference type="Proteomes" id="UP000001542">
    <property type="component" value="Unassembled WGS sequence"/>
</dbReference>
<evidence type="ECO:0000256" key="2">
    <source>
        <dbReference type="ARBA" id="ARBA00022801"/>
    </source>
</evidence>
<dbReference type="RefSeq" id="XP_001310208.1">
    <property type="nucleotide sequence ID" value="XM_001310207.1"/>
</dbReference>
<comment type="similarity">
    <text evidence="4">Belongs to the arginase family.</text>
</comment>
<evidence type="ECO:0000256" key="4">
    <source>
        <dbReference type="PROSITE-ProRule" id="PRU00742"/>
    </source>
</evidence>
<dbReference type="AlphaFoldDB" id="A2FCU7"/>
<dbReference type="PANTHER" id="PTHR43782">
    <property type="entry name" value="ARGINASE"/>
    <property type="match status" value="1"/>
</dbReference>
<name>A2FCU7_TRIV3</name>
<dbReference type="PANTHER" id="PTHR43782:SF3">
    <property type="entry name" value="ARGINASE"/>
    <property type="match status" value="1"/>
</dbReference>
<dbReference type="InterPro" id="IPR006035">
    <property type="entry name" value="Ureohydrolase"/>
</dbReference>
<dbReference type="FunCoup" id="A2FCU7">
    <property type="interactions" value="310"/>
</dbReference>
<dbReference type="SMR" id="A2FCU7"/>
<dbReference type="KEGG" id="tva:4755059"/>
<dbReference type="VEuPathDB" id="TrichDB:TVAGG3_0203440"/>
<dbReference type="OrthoDB" id="9992747at2759"/>
<dbReference type="OMA" id="WQGGNNP"/>
<gene>
    <name evidence="5" type="ORF">TVAG_025140</name>
</gene>
<dbReference type="InParanoid" id="A2FCU7"/>
<accession>A2FCU7</accession>
<evidence type="ECO:0000256" key="1">
    <source>
        <dbReference type="ARBA" id="ARBA00022723"/>
    </source>
</evidence>
<dbReference type="GO" id="GO:0004053">
    <property type="term" value="F:arginase activity"/>
    <property type="evidence" value="ECO:0000318"/>
    <property type="project" value="GO_Central"/>
</dbReference>
<dbReference type="PROSITE" id="PS51409">
    <property type="entry name" value="ARGINASE_2"/>
    <property type="match status" value="1"/>
</dbReference>
<dbReference type="Pfam" id="PF00491">
    <property type="entry name" value="Arginase"/>
    <property type="match status" value="1"/>
</dbReference>
<dbReference type="GO" id="GO:0005829">
    <property type="term" value="C:cytosol"/>
    <property type="evidence" value="ECO:0000318"/>
    <property type="project" value="GO_Central"/>
</dbReference>
<dbReference type="GO" id="GO:0030145">
    <property type="term" value="F:manganese ion binding"/>
    <property type="evidence" value="ECO:0000318"/>
    <property type="project" value="GO_Central"/>
</dbReference>
<keyword evidence="6" id="KW-1185">Reference proteome</keyword>
<dbReference type="STRING" id="5722.A2FCU7"/>
<dbReference type="VEuPathDB" id="TrichDB:TVAG_025140"/>